<dbReference type="InterPro" id="IPR035069">
    <property type="entry name" value="TTHA1013/TTHA0281-like"/>
</dbReference>
<organism evidence="2 3">
    <name type="scientific">Desulfallas thermosapovorans DSM 6562</name>
    <dbReference type="NCBI Taxonomy" id="1121431"/>
    <lineage>
        <taxon>Bacteria</taxon>
        <taxon>Bacillati</taxon>
        <taxon>Bacillota</taxon>
        <taxon>Clostridia</taxon>
        <taxon>Eubacteriales</taxon>
        <taxon>Desulfallaceae</taxon>
        <taxon>Desulfallas</taxon>
    </lineage>
</organism>
<evidence type="ECO:0000259" key="1">
    <source>
        <dbReference type="Pfam" id="PF15919"/>
    </source>
</evidence>
<protein>
    <submittedName>
        <fullName evidence="2">Putative RNase H-like HicB family nuclease</fullName>
    </submittedName>
</protein>
<sequence>MRKHKFKVILEQDENDGGYTVTVPALPGCITEGDTIQEALENAQEAIRGYLEALQIQGRPLPEKDIQLFYGEVEVSL</sequence>
<dbReference type="Proteomes" id="UP000323166">
    <property type="component" value="Unassembled WGS sequence"/>
</dbReference>
<dbReference type="PANTHER" id="PTHR34504:SF2">
    <property type="entry name" value="UPF0150 PROTEIN SSL0259"/>
    <property type="match status" value="1"/>
</dbReference>
<dbReference type="Gene3D" id="3.30.160.250">
    <property type="match status" value="1"/>
</dbReference>
<dbReference type="SUPFAM" id="SSF143100">
    <property type="entry name" value="TTHA1013/TTHA0281-like"/>
    <property type="match status" value="1"/>
</dbReference>
<feature type="domain" description="HicB-like antitoxin of toxin-antitoxin system" evidence="1">
    <location>
        <begin position="6"/>
        <end position="63"/>
    </location>
</feature>
<dbReference type="EMBL" id="VNHM01000006">
    <property type="protein sequence ID" value="TYO95909.1"/>
    <property type="molecule type" value="Genomic_DNA"/>
</dbReference>
<dbReference type="InterPro" id="IPR031807">
    <property type="entry name" value="HicB-like"/>
</dbReference>
<name>A0A5S4ZSJ2_9FIRM</name>
<proteinExistence type="predicted"/>
<evidence type="ECO:0000313" key="2">
    <source>
        <dbReference type="EMBL" id="TYO95909.1"/>
    </source>
</evidence>
<comment type="caution">
    <text evidence="2">The sequence shown here is derived from an EMBL/GenBank/DDBJ whole genome shotgun (WGS) entry which is preliminary data.</text>
</comment>
<evidence type="ECO:0000313" key="3">
    <source>
        <dbReference type="Proteomes" id="UP000323166"/>
    </source>
</evidence>
<dbReference type="Pfam" id="PF15919">
    <property type="entry name" value="HicB_lk_antitox"/>
    <property type="match status" value="1"/>
</dbReference>
<dbReference type="RefSeq" id="WP_166511330.1">
    <property type="nucleotide sequence ID" value="NZ_VNHM01000006.1"/>
</dbReference>
<accession>A0A5S4ZSJ2</accession>
<dbReference type="AlphaFoldDB" id="A0A5S4ZSJ2"/>
<dbReference type="PANTHER" id="PTHR34504">
    <property type="entry name" value="ANTITOXIN HICB"/>
    <property type="match status" value="1"/>
</dbReference>
<reference evidence="2 3" key="1">
    <citation type="submission" date="2019-07" db="EMBL/GenBank/DDBJ databases">
        <title>Genomic Encyclopedia of Type Strains, Phase I: the one thousand microbial genomes (KMG-I) project.</title>
        <authorList>
            <person name="Kyrpides N."/>
        </authorList>
    </citation>
    <scope>NUCLEOTIDE SEQUENCE [LARGE SCALE GENOMIC DNA]</scope>
    <source>
        <strain evidence="2 3">DSM 6562</strain>
    </source>
</reference>
<dbReference type="InterPro" id="IPR051404">
    <property type="entry name" value="TA_system_antitoxin"/>
</dbReference>
<keyword evidence="3" id="KW-1185">Reference proteome</keyword>
<gene>
    <name evidence="2" type="ORF">LX24_01299</name>
</gene>